<dbReference type="PANTHER" id="PTHR30480:SF16">
    <property type="entry name" value="GLYCOSIDE HYDROLASE FAMILY 3 DOMAIN PROTEIN"/>
    <property type="match status" value="1"/>
</dbReference>
<evidence type="ECO:0000313" key="5">
    <source>
        <dbReference type="EMBL" id="GER89881.1"/>
    </source>
</evidence>
<evidence type="ECO:0000259" key="4">
    <source>
        <dbReference type="Pfam" id="PF00933"/>
    </source>
</evidence>
<keyword evidence="3" id="KW-0326">Glycosidase</keyword>
<reference evidence="5 6" key="1">
    <citation type="submission" date="2019-10" db="EMBL/GenBank/DDBJ databases">
        <title>Dictyobacter vulcani sp. nov., within the class Ktedonobacteria, isolated from soil of volcanic Mt. Zao.</title>
        <authorList>
            <person name="Zheng Y."/>
            <person name="Wang C.M."/>
            <person name="Sakai Y."/>
            <person name="Abe K."/>
            <person name="Yokota A."/>
            <person name="Yabe S."/>
        </authorList>
    </citation>
    <scope>NUCLEOTIDE SEQUENCE [LARGE SCALE GENOMIC DNA]</scope>
    <source>
        <strain evidence="5 6">W12</strain>
    </source>
</reference>
<dbReference type="Gene3D" id="3.20.20.300">
    <property type="entry name" value="Glycoside hydrolase, family 3, N-terminal domain"/>
    <property type="match status" value="1"/>
</dbReference>
<sequence length="110" mass="11988">MGERRIPAHVCRGVSSNTLNYNGVIITDGLYMGGLYQGNDPTTNQLAQTYVQAIIAGNDLLEGATNVVQVAAIEQAIQQAIQSGQITEQRINQSVQRILLMKVQYGIIKK</sequence>
<keyword evidence="6" id="KW-1185">Reference proteome</keyword>
<evidence type="ECO:0000256" key="1">
    <source>
        <dbReference type="ARBA" id="ARBA00005336"/>
    </source>
</evidence>
<dbReference type="PANTHER" id="PTHR30480">
    <property type="entry name" value="BETA-HEXOSAMINIDASE-RELATED"/>
    <property type="match status" value="1"/>
</dbReference>
<organism evidence="5 6">
    <name type="scientific">Dictyobacter vulcani</name>
    <dbReference type="NCBI Taxonomy" id="2607529"/>
    <lineage>
        <taxon>Bacteria</taxon>
        <taxon>Bacillati</taxon>
        <taxon>Chloroflexota</taxon>
        <taxon>Ktedonobacteria</taxon>
        <taxon>Ktedonobacterales</taxon>
        <taxon>Dictyobacteraceae</taxon>
        <taxon>Dictyobacter</taxon>
    </lineage>
</organism>
<gene>
    <name evidence="5" type="ORF">KDW_40430</name>
</gene>
<evidence type="ECO:0000256" key="3">
    <source>
        <dbReference type="ARBA" id="ARBA00023295"/>
    </source>
</evidence>
<name>A0A5J4KTT2_9CHLR</name>
<dbReference type="InterPro" id="IPR001764">
    <property type="entry name" value="Glyco_hydro_3_N"/>
</dbReference>
<feature type="domain" description="Glycoside hydrolase family 3 N-terminal" evidence="4">
    <location>
        <begin position="17"/>
        <end position="99"/>
    </location>
</feature>
<dbReference type="InterPro" id="IPR017853">
    <property type="entry name" value="GH"/>
</dbReference>
<dbReference type="InterPro" id="IPR036962">
    <property type="entry name" value="Glyco_hydro_3_N_sf"/>
</dbReference>
<comment type="similarity">
    <text evidence="1">Belongs to the glycosyl hydrolase 3 family.</text>
</comment>
<dbReference type="GO" id="GO:0009254">
    <property type="term" value="P:peptidoglycan turnover"/>
    <property type="evidence" value="ECO:0007669"/>
    <property type="project" value="TreeGrafter"/>
</dbReference>
<comment type="caution">
    <text evidence="5">The sequence shown here is derived from an EMBL/GenBank/DDBJ whole genome shotgun (WGS) entry which is preliminary data.</text>
</comment>
<keyword evidence="2" id="KW-0378">Hydrolase</keyword>
<evidence type="ECO:0000256" key="2">
    <source>
        <dbReference type="ARBA" id="ARBA00022801"/>
    </source>
</evidence>
<dbReference type="Proteomes" id="UP000326912">
    <property type="component" value="Unassembled WGS sequence"/>
</dbReference>
<dbReference type="Pfam" id="PF00933">
    <property type="entry name" value="Glyco_hydro_3"/>
    <property type="match status" value="1"/>
</dbReference>
<accession>A0A5J4KTT2</accession>
<proteinExistence type="inferred from homology"/>
<dbReference type="AlphaFoldDB" id="A0A5J4KTT2"/>
<dbReference type="GO" id="GO:0004553">
    <property type="term" value="F:hydrolase activity, hydrolyzing O-glycosyl compounds"/>
    <property type="evidence" value="ECO:0007669"/>
    <property type="project" value="InterPro"/>
</dbReference>
<evidence type="ECO:0000313" key="6">
    <source>
        <dbReference type="Proteomes" id="UP000326912"/>
    </source>
</evidence>
<dbReference type="SUPFAM" id="SSF51445">
    <property type="entry name" value="(Trans)glycosidases"/>
    <property type="match status" value="1"/>
</dbReference>
<dbReference type="EMBL" id="BKZW01000002">
    <property type="protein sequence ID" value="GER89881.1"/>
    <property type="molecule type" value="Genomic_DNA"/>
</dbReference>
<protein>
    <recommendedName>
        <fullName evidence="4">Glycoside hydrolase family 3 N-terminal domain-containing protein</fullName>
    </recommendedName>
</protein>
<dbReference type="InterPro" id="IPR050226">
    <property type="entry name" value="NagZ_Beta-hexosaminidase"/>
</dbReference>
<dbReference type="GO" id="GO:0005975">
    <property type="term" value="P:carbohydrate metabolic process"/>
    <property type="evidence" value="ECO:0007669"/>
    <property type="project" value="InterPro"/>
</dbReference>